<feature type="compositionally biased region" description="Polar residues" evidence="1">
    <location>
        <begin position="349"/>
        <end position="359"/>
    </location>
</feature>
<comment type="caution">
    <text evidence="3">The sequence shown here is derived from an EMBL/GenBank/DDBJ whole genome shotgun (WGS) entry which is preliminary data.</text>
</comment>
<evidence type="ECO:0000256" key="1">
    <source>
        <dbReference type="SAM" id="MobiDB-lite"/>
    </source>
</evidence>
<keyword evidence="2" id="KW-1133">Transmembrane helix</keyword>
<keyword evidence="2" id="KW-0812">Transmembrane</keyword>
<gene>
    <name evidence="3" type="ORF">Poly51_26230</name>
</gene>
<organism evidence="3 4">
    <name type="scientific">Rubripirellula tenax</name>
    <dbReference type="NCBI Taxonomy" id="2528015"/>
    <lineage>
        <taxon>Bacteria</taxon>
        <taxon>Pseudomonadati</taxon>
        <taxon>Planctomycetota</taxon>
        <taxon>Planctomycetia</taxon>
        <taxon>Pirellulales</taxon>
        <taxon>Pirellulaceae</taxon>
        <taxon>Rubripirellula</taxon>
    </lineage>
</organism>
<dbReference type="InterPro" id="IPR052336">
    <property type="entry name" value="MlaD_Phospholipid_Transporter"/>
</dbReference>
<feature type="transmembrane region" description="Helical" evidence="2">
    <location>
        <begin position="12"/>
        <end position="33"/>
    </location>
</feature>
<feature type="region of interest" description="Disordered" evidence="1">
    <location>
        <begin position="346"/>
        <end position="368"/>
    </location>
</feature>
<name>A0A5C6F960_9BACT</name>
<sequence>MNEPYRLRYTNQIVGAFLLVLLLLLILLALMLLRASDYFAEKKTYWFEIAQDQVQDMHPGVEVVILGRRAGAVEAIEYIADSDRIRVNVSIDPEMSNLVFDNSFIVPSRKYGVGTPVLNIRRGRTAPQSAVPLPTGSKIEAFQSEDDRIERMAREVESVSESVRMIEERLKPTLATIESAGKNFDQSMSETIRPTFEETRTASASFLKTNEQLRPETSQTLSVIRQATIDLQSQVGALTTKIEAMVDHDMRITLADVRESTDAISAAAKSAEATSTEVNESVADTLVKLQQAAEQVRLLALETRDVVRIVRREADDLPGTTERVNDTVSETQDLVGEIRGHWLLRRSGSRPTSSQQVSPTMVGGGSVR</sequence>
<dbReference type="Proteomes" id="UP000318288">
    <property type="component" value="Unassembled WGS sequence"/>
</dbReference>
<accession>A0A5C6F960</accession>
<dbReference type="PANTHER" id="PTHR33371">
    <property type="entry name" value="INTERMEMBRANE PHOSPHOLIPID TRANSPORT SYSTEM BINDING PROTEIN MLAD-RELATED"/>
    <property type="match status" value="1"/>
</dbReference>
<keyword evidence="4" id="KW-1185">Reference proteome</keyword>
<evidence type="ECO:0008006" key="5">
    <source>
        <dbReference type="Google" id="ProtNLM"/>
    </source>
</evidence>
<dbReference type="EMBL" id="SJPW01000003">
    <property type="protein sequence ID" value="TWU56706.1"/>
    <property type="molecule type" value="Genomic_DNA"/>
</dbReference>
<dbReference type="PANTHER" id="PTHR33371:SF4">
    <property type="entry name" value="INTERMEMBRANE PHOSPHOLIPID TRANSPORT SYSTEM BINDING PROTEIN MLAD"/>
    <property type="match status" value="1"/>
</dbReference>
<proteinExistence type="predicted"/>
<protein>
    <recommendedName>
        <fullName evidence="5">Mce/MlaD domain-containing protein</fullName>
    </recommendedName>
</protein>
<evidence type="ECO:0000313" key="3">
    <source>
        <dbReference type="EMBL" id="TWU56706.1"/>
    </source>
</evidence>
<dbReference type="RefSeq" id="WP_146457972.1">
    <property type="nucleotide sequence ID" value="NZ_SJPW01000003.1"/>
</dbReference>
<dbReference type="OrthoDB" id="266214at2"/>
<keyword evidence="2" id="KW-0472">Membrane</keyword>
<evidence type="ECO:0000313" key="4">
    <source>
        <dbReference type="Proteomes" id="UP000318288"/>
    </source>
</evidence>
<evidence type="ECO:0000256" key="2">
    <source>
        <dbReference type="SAM" id="Phobius"/>
    </source>
</evidence>
<reference evidence="3 4" key="1">
    <citation type="submission" date="2019-02" db="EMBL/GenBank/DDBJ databases">
        <title>Deep-cultivation of Planctomycetes and their phenomic and genomic characterization uncovers novel biology.</title>
        <authorList>
            <person name="Wiegand S."/>
            <person name="Jogler M."/>
            <person name="Boedeker C."/>
            <person name="Pinto D."/>
            <person name="Vollmers J."/>
            <person name="Rivas-Marin E."/>
            <person name="Kohn T."/>
            <person name="Peeters S.H."/>
            <person name="Heuer A."/>
            <person name="Rast P."/>
            <person name="Oberbeckmann S."/>
            <person name="Bunk B."/>
            <person name="Jeske O."/>
            <person name="Meyerdierks A."/>
            <person name="Storesund J.E."/>
            <person name="Kallscheuer N."/>
            <person name="Luecker S."/>
            <person name="Lage O.M."/>
            <person name="Pohl T."/>
            <person name="Merkel B.J."/>
            <person name="Hornburger P."/>
            <person name="Mueller R.-W."/>
            <person name="Bruemmer F."/>
            <person name="Labrenz M."/>
            <person name="Spormann A.M."/>
            <person name="Op Den Camp H."/>
            <person name="Overmann J."/>
            <person name="Amann R."/>
            <person name="Jetten M.S.M."/>
            <person name="Mascher T."/>
            <person name="Medema M.H."/>
            <person name="Devos D.P."/>
            <person name="Kaster A.-K."/>
            <person name="Ovreas L."/>
            <person name="Rohde M."/>
            <person name="Galperin M.Y."/>
            <person name="Jogler C."/>
        </authorList>
    </citation>
    <scope>NUCLEOTIDE SEQUENCE [LARGE SCALE GENOMIC DNA]</scope>
    <source>
        <strain evidence="3 4">Poly51</strain>
    </source>
</reference>
<dbReference type="AlphaFoldDB" id="A0A5C6F960"/>